<accession>A0A835DD64</accession>
<dbReference type="InterPro" id="IPR001005">
    <property type="entry name" value="SANT/Myb"/>
</dbReference>
<evidence type="ECO:0000256" key="3">
    <source>
        <dbReference type="ARBA" id="ARBA00023015"/>
    </source>
</evidence>
<name>A0A835DD64_TETSI</name>
<dbReference type="CDD" id="cd12203">
    <property type="entry name" value="GT1"/>
    <property type="match status" value="2"/>
</dbReference>
<dbReference type="PROSITE" id="PS50090">
    <property type="entry name" value="MYB_LIKE"/>
    <property type="match status" value="1"/>
</dbReference>
<keyword evidence="6" id="KW-0539">Nucleus</keyword>
<evidence type="ECO:0000256" key="7">
    <source>
        <dbReference type="SAM" id="MobiDB-lite"/>
    </source>
</evidence>
<evidence type="ECO:0000256" key="2">
    <source>
        <dbReference type="ARBA" id="ARBA00022737"/>
    </source>
</evidence>
<evidence type="ECO:0000256" key="6">
    <source>
        <dbReference type="ARBA" id="ARBA00023242"/>
    </source>
</evidence>
<dbReference type="Proteomes" id="UP000655225">
    <property type="component" value="Unassembled WGS sequence"/>
</dbReference>
<evidence type="ECO:0000256" key="1">
    <source>
        <dbReference type="ARBA" id="ARBA00004123"/>
    </source>
</evidence>
<sequence length="550" mass="63767">MEMRDQYGLPILGPLLAGRTHFPTIPYAAEQFSGHQNLTTVQHYQMIMVDRQMDEVLPRQFPSSSTATFTTSAAALCGLEMEGGCIGAEDGNGRWPRQETLTLLEIRSRLDHKFKEANQKGLLWDEVSRIMEEEHGYKRSGKKCREKFENLYKYYKKTKEGNAGRQDGKHYRFFRQLEALYGETSNPVSLSESHLVGNSLQFHTMNPTTQANDEGFHAQKLCVNLSLSNSSGFDTLSSENDNNLSAISFMENEMVEKKKKMKDSHSLKRVRRNSMSKITDFIDSQMRKLMETQEAWLEKMLMTLEQKEQERILREVEWKKQDEARFDQAHKFWANERAWVKARDAALMEAMQKFTRIQLKASSREELIVAEFHDYSENQNENQRETTNNTVQVNRWSEPENSSLIQQRTTMESRFQQSGCSKEALQEKIAAKMACAGYDGSAMRCKEKWENINNYFKRTKECNKKSKENSRTYSYFDQDLNSLNNQGEAYCSHDSDEQGPETVGLQADGSPYPNYNPGNTRHDSCFRFLGSEEEDFWGNYGLKMNKRDNQ</sequence>
<feature type="domain" description="Myb-like" evidence="8">
    <location>
        <begin position="87"/>
        <end position="152"/>
    </location>
</feature>
<evidence type="ECO:0000256" key="4">
    <source>
        <dbReference type="ARBA" id="ARBA00023125"/>
    </source>
</evidence>
<dbReference type="InterPro" id="IPR044822">
    <property type="entry name" value="Myb_DNA-bind_4"/>
</dbReference>
<dbReference type="FunFam" id="1.10.10.60:FF:000061">
    <property type="entry name" value="Trihelix transcription factor GT-2"/>
    <property type="match status" value="1"/>
</dbReference>
<feature type="region of interest" description="Disordered" evidence="7">
    <location>
        <begin position="490"/>
        <end position="516"/>
    </location>
</feature>
<keyword evidence="2" id="KW-0677">Repeat</keyword>
<evidence type="ECO:0000313" key="10">
    <source>
        <dbReference type="Proteomes" id="UP000655225"/>
    </source>
</evidence>
<dbReference type="GO" id="GO:0003677">
    <property type="term" value="F:DNA binding"/>
    <property type="evidence" value="ECO:0007669"/>
    <property type="project" value="UniProtKB-KW"/>
</dbReference>
<evidence type="ECO:0000259" key="8">
    <source>
        <dbReference type="PROSITE" id="PS50090"/>
    </source>
</evidence>
<dbReference type="OrthoDB" id="1919525at2759"/>
<keyword evidence="10" id="KW-1185">Reference proteome</keyword>
<dbReference type="EMBL" id="JABCRI010000012">
    <property type="protein sequence ID" value="KAF8396452.1"/>
    <property type="molecule type" value="Genomic_DNA"/>
</dbReference>
<dbReference type="Pfam" id="PF13837">
    <property type="entry name" value="Myb_DNA-bind_4"/>
    <property type="match status" value="2"/>
</dbReference>
<dbReference type="PANTHER" id="PTHR21654:SF63">
    <property type="entry name" value="MYB-LIKE DOMAIN-CONTAINING PROTEIN"/>
    <property type="match status" value="1"/>
</dbReference>
<keyword evidence="4" id="KW-0238">DNA-binding</keyword>
<comment type="caution">
    <text evidence="9">The sequence shown here is derived from an EMBL/GenBank/DDBJ whole genome shotgun (WGS) entry which is preliminary data.</text>
</comment>
<dbReference type="GO" id="GO:0006355">
    <property type="term" value="P:regulation of DNA-templated transcription"/>
    <property type="evidence" value="ECO:0007669"/>
    <property type="project" value="UniProtKB-ARBA"/>
</dbReference>
<proteinExistence type="predicted"/>
<dbReference type="AlphaFoldDB" id="A0A835DD64"/>
<dbReference type="GO" id="GO:0005634">
    <property type="term" value="C:nucleus"/>
    <property type="evidence" value="ECO:0007669"/>
    <property type="project" value="UniProtKB-SubCell"/>
</dbReference>
<evidence type="ECO:0000256" key="5">
    <source>
        <dbReference type="ARBA" id="ARBA00023163"/>
    </source>
</evidence>
<dbReference type="PANTHER" id="PTHR21654">
    <property type="entry name" value="FI21293P1"/>
    <property type="match status" value="1"/>
</dbReference>
<dbReference type="OMA" id="QNAMNIT"/>
<gene>
    <name evidence="9" type="ORF">HHK36_018071</name>
</gene>
<keyword evidence="5" id="KW-0804">Transcription</keyword>
<dbReference type="Gene3D" id="1.10.10.60">
    <property type="entry name" value="Homeodomain-like"/>
    <property type="match status" value="2"/>
</dbReference>
<evidence type="ECO:0000313" key="9">
    <source>
        <dbReference type="EMBL" id="KAF8396452.1"/>
    </source>
</evidence>
<dbReference type="FunFam" id="1.10.10.60:FF:000342">
    <property type="entry name" value="trihelix transcription factor PTL-like"/>
    <property type="match status" value="1"/>
</dbReference>
<comment type="subcellular location">
    <subcellularLocation>
        <location evidence="1">Nucleus</location>
    </subcellularLocation>
</comment>
<protein>
    <recommendedName>
        <fullName evidence="8">Myb-like domain-containing protein</fullName>
    </recommendedName>
</protein>
<organism evidence="9 10">
    <name type="scientific">Tetracentron sinense</name>
    <name type="common">Spur-leaf</name>
    <dbReference type="NCBI Taxonomy" id="13715"/>
    <lineage>
        <taxon>Eukaryota</taxon>
        <taxon>Viridiplantae</taxon>
        <taxon>Streptophyta</taxon>
        <taxon>Embryophyta</taxon>
        <taxon>Tracheophyta</taxon>
        <taxon>Spermatophyta</taxon>
        <taxon>Magnoliopsida</taxon>
        <taxon>Trochodendrales</taxon>
        <taxon>Trochodendraceae</taxon>
        <taxon>Tetracentron</taxon>
    </lineage>
</organism>
<keyword evidence="3" id="KW-0805">Transcription regulation</keyword>
<reference evidence="9 10" key="1">
    <citation type="submission" date="2020-04" db="EMBL/GenBank/DDBJ databases">
        <title>Plant Genome Project.</title>
        <authorList>
            <person name="Zhang R.-G."/>
        </authorList>
    </citation>
    <scope>NUCLEOTIDE SEQUENCE [LARGE SCALE GENOMIC DNA]</scope>
    <source>
        <strain evidence="9">YNK0</strain>
        <tissue evidence="9">Leaf</tissue>
    </source>
</reference>